<comment type="caution">
    <text evidence="1">The sequence shown here is derived from an EMBL/GenBank/DDBJ whole genome shotgun (WGS) entry which is preliminary data.</text>
</comment>
<gene>
    <name evidence="1" type="ORF">WA1_43460</name>
</gene>
<organism evidence="1 2">
    <name type="scientific">Scytonema hofmannii PCC 7110</name>
    <dbReference type="NCBI Taxonomy" id="128403"/>
    <lineage>
        <taxon>Bacteria</taxon>
        <taxon>Bacillati</taxon>
        <taxon>Cyanobacteriota</taxon>
        <taxon>Cyanophyceae</taxon>
        <taxon>Nostocales</taxon>
        <taxon>Scytonemataceae</taxon>
        <taxon>Scytonema</taxon>
    </lineage>
</organism>
<dbReference type="RefSeq" id="WP_017748299.1">
    <property type="nucleotide sequence ID" value="NZ_KQ976354.1"/>
</dbReference>
<reference evidence="1 2" key="1">
    <citation type="journal article" date="2013" name="Genome Biol. Evol.">
        <title>Genomes of Stigonematalean cyanobacteria (subsection V) and the evolution of oxygenic photosynthesis from prokaryotes to plastids.</title>
        <authorList>
            <person name="Dagan T."/>
            <person name="Roettger M."/>
            <person name="Stucken K."/>
            <person name="Landan G."/>
            <person name="Koch R."/>
            <person name="Major P."/>
            <person name="Gould S.B."/>
            <person name="Goremykin V.V."/>
            <person name="Rippka R."/>
            <person name="Tandeau de Marsac N."/>
            <person name="Gugger M."/>
            <person name="Lockhart P.J."/>
            <person name="Allen J.F."/>
            <person name="Brune I."/>
            <person name="Maus I."/>
            <person name="Puhler A."/>
            <person name="Martin W.F."/>
        </authorList>
    </citation>
    <scope>NUCLEOTIDE SEQUENCE [LARGE SCALE GENOMIC DNA]</scope>
    <source>
        <strain evidence="1 2">PCC 7110</strain>
    </source>
</reference>
<dbReference type="AlphaFoldDB" id="A0A139WVU5"/>
<protein>
    <submittedName>
        <fullName evidence="1">Uncharacterized protein</fullName>
    </submittedName>
</protein>
<name>A0A139WVU5_9CYAN</name>
<dbReference type="EMBL" id="ANNX02000047">
    <property type="protein sequence ID" value="KYC36549.1"/>
    <property type="molecule type" value="Genomic_DNA"/>
</dbReference>
<dbReference type="Proteomes" id="UP000076925">
    <property type="component" value="Unassembled WGS sequence"/>
</dbReference>
<evidence type="ECO:0000313" key="2">
    <source>
        <dbReference type="Proteomes" id="UP000076925"/>
    </source>
</evidence>
<proteinExistence type="predicted"/>
<sequence length="92" mass="10435">MEFKLSAARLKELAQIEEEANCDIGVGFDWGQKLGDYLLSTHYLIDQAKLITMLHEGLGNVLSTQELEELAIRFQEDLRNRVVAKLQSIESV</sequence>
<keyword evidence="2" id="KW-1185">Reference proteome</keyword>
<dbReference type="STRING" id="128403.WA1_43460"/>
<accession>A0A139WVU5</accession>
<evidence type="ECO:0000313" key="1">
    <source>
        <dbReference type="EMBL" id="KYC36549.1"/>
    </source>
</evidence>
<dbReference type="OrthoDB" id="574735at2"/>